<organism evidence="2 3">
    <name type="scientific">Micromonospora pattaloongensis</name>
    <dbReference type="NCBI Taxonomy" id="405436"/>
    <lineage>
        <taxon>Bacteria</taxon>
        <taxon>Bacillati</taxon>
        <taxon>Actinomycetota</taxon>
        <taxon>Actinomycetes</taxon>
        <taxon>Micromonosporales</taxon>
        <taxon>Micromonosporaceae</taxon>
        <taxon>Micromonospora</taxon>
    </lineage>
</organism>
<gene>
    <name evidence="2" type="ORF">SAMN05444365_103171</name>
</gene>
<keyword evidence="1" id="KW-1133">Transmembrane helix</keyword>
<name>A0A1H3LZS7_9ACTN</name>
<proteinExistence type="predicted"/>
<dbReference type="RefSeq" id="WP_175543582.1">
    <property type="nucleotide sequence ID" value="NZ_FNPH01000003.1"/>
</dbReference>
<dbReference type="Proteomes" id="UP000242415">
    <property type="component" value="Unassembled WGS sequence"/>
</dbReference>
<evidence type="ECO:0000313" key="2">
    <source>
        <dbReference type="EMBL" id="SDY69971.1"/>
    </source>
</evidence>
<evidence type="ECO:0000256" key="1">
    <source>
        <dbReference type="SAM" id="Phobius"/>
    </source>
</evidence>
<accession>A0A1H3LZS7</accession>
<dbReference type="AlphaFoldDB" id="A0A1H3LZS7"/>
<keyword evidence="1" id="KW-0812">Transmembrane</keyword>
<keyword evidence="1" id="KW-0472">Membrane</keyword>
<sequence>MPVVTPFVSKEFLEGHVLGSWDDMPQQDRSPSSRLNTYPDATGGQRLTATVVALVAALPAGLLCAWLATSLLNGVHWLVQTLAFAVIGLIIGAGVLGLLARHGKHGKG</sequence>
<evidence type="ECO:0000313" key="3">
    <source>
        <dbReference type="Proteomes" id="UP000242415"/>
    </source>
</evidence>
<keyword evidence="3" id="KW-1185">Reference proteome</keyword>
<feature type="transmembrane region" description="Helical" evidence="1">
    <location>
        <begin position="75"/>
        <end position="100"/>
    </location>
</feature>
<feature type="transmembrane region" description="Helical" evidence="1">
    <location>
        <begin position="47"/>
        <end position="69"/>
    </location>
</feature>
<protein>
    <submittedName>
        <fullName evidence="2">Uncharacterized protein</fullName>
    </submittedName>
</protein>
<dbReference type="EMBL" id="FNPH01000003">
    <property type="protein sequence ID" value="SDY69971.1"/>
    <property type="molecule type" value="Genomic_DNA"/>
</dbReference>
<reference evidence="3" key="1">
    <citation type="submission" date="2016-10" db="EMBL/GenBank/DDBJ databases">
        <authorList>
            <person name="Varghese N."/>
            <person name="Submissions S."/>
        </authorList>
    </citation>
    <scope>NUCLEOTIDE SEQUENCE [LARGE SCALE GENOMIC DNA]</scope>
    <source>
        <strain evidence="3">DSM 45245</strain>
    </source>
</reference>